<name>A0A382MGE3_9ZZZZ</name>
<accession>A0A382MGE3</accession>
<organism evidence="2">
    <name type="scientific">marine metagenome</name>
    <dbReference type="NCBI Taxonomy" id="408172"/>
    <lineage>
        <taxon>unclassified sequences</taxon>
        <taxon>metagenomes</taxon>
        <taxon>ecological metagenomes</taxon>
    </lineage>
</organism>
<feature type="transmembrane region" description="Helical" evidence="1">
    <location>
        <begin position="19"/>
        <end position="36"/>
    </location>
</feature>
<evidence type="ECO:0000313" key="2">
    <source>
        <dbReference type="EMBL" id="SVC47578.1"/>
    </source>
</evidence>
<keyword evidence="1" id="KW-1133">Transmembrane helix</keyword>
<proteinExistence type="predicted"/>
<protein>
    <recommendedName>
        <fullName evidence="3">EamA domain-containing protein</fullName>
    </recommendedName>
</protein>
<dbReference type="AlphaFoldDB" id="A0A382MGE3"/>
<evidence type="ECO:0008006" key="3">
    <source>
        <dbReference type="Google" id="ProtNLM"/>
    </source>
</evidence>
<dbReference type="EMBL" id="UINC01093280">
    <property type="protein sequence ID" value="SVC47578.1"/>
    <property type="molecule type" value="Genomic_DNA"/>
</dbReference>
<keyword evidence="1" id="KW-0472">Membrane</keyword>
<feature type="non-terminal residue" evidence="2">
    <location>
        <position position="65"/>
    </location>
</feature>
<reference evidence="2" key="1">
    <citation type="submission" date="2018-05" db="EMBL/GenBank/DDBJ databases">
        <authorList>
            <person name="Lanie J.A."/>
            <person name="Ng W.-L."/>
            <person name="Kazmierczak K.M."/>
            <person name="Andrzejewski T.M."/>
            <person name="Davidsen T.M."/>
            <person name="Wayne K.J."/>
            <person name="Tettelin H."/>
            <person name="Glass J.I."/>
            <person name="Rusch D."/>
            <person name="Podicherti R."/>
            <person name="Tsui H.-C.T."/>
            <person name="Winkler M.E."/>
        </authorList>
    </citation>
    <scope>NUCLEOTIDE SEQUENCE</scope>
</reference>
<sequence>MAFGPIIIKISDLAEFRFVFWRLAAALVVYLAYLVVSGSRLTIDALRASFWGGLLFGVNLVLFVT</sequence>
<keyword evidence="1" id="KW-0812">Transmembrane</keyword>
<evidence type="ECO:0000256" key="1">
    <source>
        <dbReference type="SAM" id="Phobius"/>
    </source>
</evidence>
<gene>
    <name evidence="2" type="ORF">METZ01_LOCUS300432</name>
</gene>
<feature type="transmembrane region" description="Helical" evidence="1">
    <location>
        <begin position="48"/>
        <end position="64"/>
    </location>
</feature>